<accession>A0A5M6DM94</accession>
<evidence type="ECO:0000256" key="8">
    <source>
        <dbReference type="ARBA" id="ARBA00023012"/>
    </source>
</evidence>
<feature type="repeat" description="TPR" evidence="9">
    <location>
        <begin position="126"/>
        <end position="159"/>
    </location>
</feature>
<dbReference type="Gene3D" id="1.25.40.10">
    <property type="entry name" value="Tetratricopeptide repeat domain"/>
    <property type="match status" value="2"/>
</dbReference>
<comment type="catalytic activity">
    <reaction evidence="1">
        <text>ATP + protein L-histidine = ADP + protein N-phospho-L-histidine.</text>
        <dbReference type="EC" id="2.7.13.3"/>
    </reaction>
</comment>
<keyword evidence="10" id="KW-0175">Coiled coil</keyword>
<dbReference type="InterPro" id="IPR036890">
    <property type="entry name" value="HATPase_C_sf"/>
</dbReference>
<evidence type="ECO:0000256" key="2">
    <source>
        <dbReference type="ARBA" id="ARBA00012438"/>
    </source>
</evidence>
<evidence type="ECO:0000256" key="10">
    <source>
        <dbReference type="SAM" id="Coils"/>
    </source>
</evidence>
<keyword evidence="11" id="KW-0812">Transmembrane</keyword>
<dbReference type="GO" id="GO:0016020">
    <property type="term" value="C:membrane"/>
    <property type="evidence" value="ECO:0007669"/>
    <property type="project" value="InterPro"/>
</dbReference>
<keyword evidence="4" id="KW-0808">Transferase</keyword>
<evidence type="ECO:0000256" key="4">
    <source>
        <dbReference type="ARBA" id="ARBA00022679"/>
    </source>
</evidence>
<feature type="repeat" description="TPR" evidence="9">
    <location>
        <begin position="286"/>
        <end position="319"/>
    </location>
</feature>
<feature type="repeat" description="TPR" evidence="9">
    <location>
        <begin position="86"/>
        <end position="119"/>
    </location>
</feature>
<dbReference type="PROSITE" id="PS50005">
    <property type="entry name" value="TPR"/>
    <property type="match status" value="3"/>
</dbReference>
<keyword evidence="8" id="KW-0902">Two-component regulatory system</keyword>
<dbReference type="GO" id="GO:0000155">
    <property type="term" value="F:phosphorelay sensor kinase activity"/>
    <property type="evidence" value="ECO:0007669"/>
    <property type="project" value="InterPro"/>
</dbReference>
<keyword evidence="11" id="KW-1133">Transmembrane helix</keyword>
<evidence type="ECO:0000256" key="11">
    <source>
        <dbReference type="SAM" id="Phobius"/>
    </source>
</evidence>
<evidence type="ECO:0000256" key="6">
    <source>
        <dbReference type="ARBA" id="ARBA00022777"/>
    </source>
</evidence>
<keyword evidence="14" id="KW-1185">Reference proteome</keyword>
<dbReference type="GO" id="GO:0005524">
    <property type="term" value="F:ATP binding"/>
    <property type="evidence" value="ECO:0007669"/>
    <property type="project" value="UniProtKB-KW"/>
</dbReference>
<dbReference type="InterPro" id="IPR011990">
    <property type="entry name" value="TPR-like_helical_dom_sf"/>
</dbReference>
<proteinExistence type="predicted"/>
<dbReference type="SMART" id="SM00387">
    <property type="entry name" value="HATPase_c"/>
    <property type="match status" value="1"/>
</dbReference>
<dbReference type="PANTHER" id="PTHR24421:SF10">
    <property type="entry name" value="NITRATE_NITRITE SENSOR PROTEIN NARQ"/>
    <property type="match status" value="1"/>
</dbReference>
<dbReference type="Pfam" id="PF13181">
    <property type="entry name" value="TPR_8"/>
    <property type="match status" value="1"/>
</dbReference>
<dbReference type="InterPro" id="IPR011712">
    <property type="entry name" value="Sig_transdc_His_kin_sub3_dim/P"/>
</dbReference>
<dbReference type="PANTHER" id="PTHR24421">
    <property type="entry name" value="NITRATE/NITRITE SENSOR PROTEIN NARX-RELATED"/>
    <property type="match status" value="1"/>
</dbReference>
<evidence type="ECO:0000256" key="7">
    <source>
        <dbReference type="ARBA" id="ARBA00022840"/>
    </source>
</evidence>
<feature type="transmembrane region" description="Helical" evidence="11">
    <location>
        <begin position="397"/>
        <end position="419"/>
    </location>
</feature>
<dbReference type="RefSeq" id="WP_150086991.1">
    <property type="nucleotide sequence ID" value="NZ_VWSF01000002.1"/>
</dbReference>
<dbReference type="GO" id="GO:0046983">
    <property type="term" value="F:protein dimerization activity"/>
    <property type="evidence" value="ECO:0007669"/>
    <property type="project" value="InterPro"/>
</dbReference>
<dbReference type="Proteomes" id="UP000323426">
    <property type="component" value="Unassembled WGS sequence"/>
</dbReference>
<dbReference type="SUPFAM" id="SSF48452">
    <property type="entry name" value="TPR-like"/>
    <property type="match status" value="2"/>
</dbReference>
<dbReference type="InterPro" id="IPR005467">
    <property type="entry name" value="His_kinase_dom"/>
</dbReference>
<evidence type="ECO:0000259" key="12">
    <source>
        <dbReference type="PROSITE" id="PS50109"/>
    </source>
</evidence>
<dbReference type="SUPFAM" id="SSF55874">
    <property type="entry name" value="ATPase domain of HSP90 chaperone/DNA topoisomerase II/histidine kinase"/>
    <property type="match status" value="1"/>
</dbReference>
<reference evidence="13 14" key="1">
    <citation type="submission" date="2019-09" db="EMBL/GenBank/DDBJ databases">
        <title>Genome sequence and assembly of Adhaeribacter sp.</title>
        <authorList>
            <person name="Chhetri G."/>
        </authorList>
    </citation>
    <scope>NUCLEOTIDE SEQUENCE [LARGE SCALE GENOMIC DNA]</scope>
    <source>
        <strain evidence="13 14">DK36</strain>
    </source>
</reference>
<protein>
    <recommendedName>
        <fullName evidence="2">histidine kinase</fullName>
        <ecNumber evidence="2">2.7.13.3</ecNumber>
    </recommendedName>
</protein>
<dbReference type="SMART" id="SM00028">
    <property type="entry name" value="TPR"/>
    <property type="match status" value="6"/>
</dbReference>
<keyword evidence="7" id="KW-0067">ATP-binding</keyword>
<keyword evidence="9" id="KW-0802">TPR repeat</keyword>
<feature type="coiled-coil region" evidence="10">
    <location>
        <begin position="368"/>
        <end position="395"/>
    </location>
</feature>
<name>A0A5M6DM94_9BACT</name>
<dbReference type="Gene3D" id="1.20.5.1930">
    <property type="match status" value="1"/>
</dbReference>
<evidence type="ECO:0000256" key="1">
    <source>
        <dbReference type="ARBA" id="ARBA00000085"/>
    </source>
</evidence>
<dbReference type="Pfam" id="PF07730">
    <property type="entry name" value="HisKA_3"/>
    <property type="match status" value="1"/>
</dbReference>
<evidence type="ECO:0000313" key="13">
    <source>
        <dbReference type="EMBL" id="KAA5548664.1"/>
    </source>
</evidence>
<feature type="domain" description="Histidine kinase" evidence="12">
    <location>
        <begin position="560"/>
        <end position="648"/>
    </location>
</feature>
<dbReference type="Pfam" id="PF02518">
    <property type="entry name" value="HATPase_c"/>
    <property type="match status" value="1"/>
</dbReference>
<keyword evidence="3" id="KW-0597">Phosphoprotein</keyword>
<dbReference type="InterPro" id="IPR003594">
    <property type="entry name" value="HATPase_dom"/>
</dbReference>
<keyword evidence="5" id="KW-0547">Nucleotide-binding</keyword>
<dbReference type="EMBL" id="VWSF01000002">
    <property type="protein sequence ID" value="KAA5548664.1"/>
    <property type="molecule type" value="Genomic_DNA"/>
</dbReference>
<dbReference type="AlphaFoldDB" id="A0A5M6DM94"/>
<sequence length="660" mass="74833">MKASYTLNIFLPQNGRLLAVLLMLLFLLPAFTFAKISNSPQPDSNLVKQLLDSGYVLESINPKAALKIYAEANQVSKKINYVLGQAKALHYSGIVYSDRSEYQPALLRYQEALKLYQEINFQRGIGACYTNMGNLYRYQSKLDSALTYYQFAINFFKQSAQLDALSMAYGNAGGIFQQMQQYEKAYDYFTQSEKAAAQVKDSLTLCRALINQGTVLNDLKQFQKSIKINNQALKIAELIQDDYGLQLVYINFADHYKREKQFAKAIAFGLKGLHYALKLATPYDVADIKKRLGDLYLETGNYDKAKTFYLEAIEQSEKIKATDISASIYTSLHKLYAATGDYKPAYKYQTLAQQYQDSILGEKQVKIINELEVKYQSVQKDKELAQKQLQLQKSRQYIIYSIGAFLIALLVATLLYLYFNYKRKIYDKQLKAVQQEKEIQVLQALMQGEEKERTRIARDLHDEVAGMLAAAKMHMNSLVLQAQEIIQHKGYHQVVDLLDEASVSVRKTAHNLMPEVLIQHGLDKALRRFCTNISNDKLLVVQYDSWGELGRFSASFELSVYRIVQELLNNTIKHAKATEAIVQLSLQNKMLSITIEDNGVGLNSNNSSGDGMGMNSLRSRVNALKGNMDVTSEKGAGVSVYLEFDTTEYTLEPAREKIKG</sequence>
<evidence type="ECO:0000256" key="5">
    <source>
        <dbReference type="ARBA" id="ARBA00022741"/>
    </source>
</evidence>
<keyword evidence="6" id="KW-0418">Kinase</keyword>
<dbReference type="InterPro" id="IPR019734">
    <property type="entry name" value="TPR_rpt"/>
</dbReference>
<evidence type="ECO:0000256" key="3">
    <source>
        <dbReference type="ARBA" id="ARBA00022553"/>
    </source>
</evidence>
<dbReference type="Pfam" id="PF13424">
    <property type="entry name" value="TPR_12"/>
    <property type="match status" value="1"/>
</dbReference>
<dbReference type="PROSITE" id="PS50109">
    <property type="entry name" value="HIS_KIN"/>
    <property type="match status" value="1"/>
</dbReference>
<gene>
    <name evidence="13" type="ORF">F0145_03880</name>
</gene>
<keyword evidence="11" id="KW-0472">Membrane</keyword>
<dbReference type="InterPro" id="IPR050482">
    <property type="entry name" value="Sensor_HK_TwoCompSys"/>
</dbReference>
<comment type="caution">
    <text evidence="13">The sequence shown here is derived from an EMBL/GenBank/DDBJ whole genome shotgun (WGS) entry which is preliminary data.</text>
</comment>
<dbReference type="EC" id="2.7.13.3" evidence="2"/>
<evidence type="ECO:0000256" key="9">
    <source>
        <dbReference type="PROSITE-ProRule" id="PRU00339"/>
    </source>
</evidence>
<dbReference type="Gene3D" id="3.30.565.10">
    <property type="entry name" value="Histidine kinase-like ATPase, C-terminal domain"/>
    <property type="match status" value="1"/>
</dbReference>
<evidence type="ECO:0000313" key="14">
    <source>
        <dbReference type="Proteomes" id="UP000323426"/>
    </source>
</evidence>
<organism evidence="13 14">
    <name type="scientific">Adhaeribacter rhizoryzae</name>
    <dbReference type="NCBI Taxonomy" id="2607907"/>
    <lineage>
        <taxon>Bacteria</taxon>
        <taxon>Pseudomonadati</taxon>
        <taxon>Bacteroidota</taxon>
        <taxon>Cytophagia</taxon>
        <taxon>Cytophagales</taxon>
        <taxon>Hymenobacteraceae</taxon>
        <taxon>Adhaeribacter</taxon>
    </lineage>
</organism>
<dbReference type="CDD" id="cd16917">
    <property type="entry name" value="HATPase_UhpB-NarQ-NarX-like"/>
    <property type="match status" value="1"/>
</dbReference>